<comment type="pathway">
    <text evidence="1">Purine metabolism; 7-cyano-7-deazaguanine biosynthesis.</text>
</comment>
<comment type="similarity">
    <text evidence="2">Belongs to the PTPS family. QueD subfamily.</text>
</comment>
<evidence type="ECO:0000256" key="6">
    <source>
        <dbReference type="ARBA" id="ARBA00048807"/>
    </source>
</evidence>
<accession>A0ABX9KF71</accession>
<dbReference type="Gene3D" id="3.30.479.10">
    <property type="entry name" value="6-pyruvoyl tetrahydropterin synthase/QueD"/>
    <property type="match status" value="1"/>
</dbReference>
<evidence type="ECO:0000256" key="4">
    <source>
        <dbReference type="ARBA" id="ARBA00018141"/>
    </source>
</evidence>
<dbReference type="EC" id="4.1.2.50" evidence="3"/>
<reference evidence="7 8" key="1">
    <citation type="submission" date="2018-08" db="EMBL/GenBank/DDBJ databases">
        <title>Draft genome sequence of Psychrilyobacter sp. strain SD5 isolated from Black Sea water.</title>
        <authorList>
            <person name="Yadav S."/>
            <person name="Villanueva L."/>
            <person name="Damste J.S.S."/>
        </authorList>
    </citation>
    <scope>NUCLEOTIDE SEQUENCE [LARGE SCALE GENOMIC DNA]</scope>
    <source>
        <strain evidence="7 8">SD5</strain>
    </source>
</reference>
<evidence type="ECO:0000313" key="8">
    <source>
        <dbReference type="Proteomes" id="UP000263486"/>
    </source>
</evidence>
<proteinExistence type="inferred from homology"/>
<comment type="catalytic activity">
    <reaction evidence="6">
        <text>7,8-dihydroneopterin 3'-triphosphate + H2O = 6-carboxy-5,6,7,8-tetrahydropterin + triphosphate + acetaldehyde + 2 H(+)</text>
        <dbReference type="Rhea" id="RHEA:27966"/>
        <dbReference type="ChEBI" id="CHEBI:15343"/>
        <dbReference type="ChEBI" id="CHEBI:15377"/>
        <dbReference type="ChEBI" id="CHEBI:15378"/>
        <dbReference type="ChEBI" id="CHEBI:18036"/>
        <dbReference type="ChEBI" id="CHEBI:58462"/>
        <dbReference type="ChEBI" id="CHEBI:61032"/>
        <dbReference type="EC" id="4.1.2.50"/>
    </reaction>
</comment>
<name>A0ABX9KF71_9FUSO</name>
<keyword evidence="8" id="KW-1185">Reference proteome</keyword>
<protein>
    <recommendedName>
        <fullName evidence="4">6-carboxy-5,6,7,8-tetrahydropterin synthase</fullName>
        <ecNumber evidence="3">4.1.2.50</ecNumber>
    </recommendedName>
    <alternativeName>
        <fullName evidence="5">Queuosine biosynthesis protein QueD</fullName>
    </alternativeName>
</protein>
<gene>
    <name evidence="7" type="ORF">DYH56_12895</name>
</gene>
<evidence type="ECO:0000256" key="1">
    <source>
        <dbReference type="ARBA" id="ARBA00005061"/>
    </source>
</evidence>
<dbReference type="RefSeq" id="WP_114643311.1">
    <property type="nucleotide sequence ID" value="NZ_JAACIO010000027.1"/>
</dbReference>
<evidence type="ECO:0000256" key="2">
    <source>
        <dbReference type="ARBA" id="ARBA00008900"/>
    </source>
</evidence>
<organism evidence="7 8">
    <name type="scientific">Psychrilyobacter piezotolerans</name>
    <dbReference type="NCBI Taxonomy" id="2293438"/>
    <lineage>
        <taxon>Bacteria</taxon>
        <taxon>Fusobacteriati</taxon>
        <taxon>Fusobacteriota</taxon>
        <taxon>Fusobacteriia</taxon>
        <taxon>Fusobacteriales</taxon>
        <taxon>Fusobacteriaceae</taxon>
        <taxon>Psychrilyobacter</taxon>
    </lineage>
</organism>
<dbReference type="InterPro" id="IPR038418">
    <property type="entry name" value="6-PTP_synth/QueD_sf"/>
</dbReference>
<dbReference type="InterPro" id="IPR007115">
    <property type="entry name" value="6-PTP_synth/QueD"/>
</dbReference>
<dbReference type="EMBL" id="QUAJ01000028">
    <property type="protein sequence ID" value="REI39931.1"/>
    <property type="molecule type" value="Genomic_DNA"/>
</dbReference>
<evidence type="ECO:0000256" key="5">
    <source>
        <dbReference type="ARBA" id="ARBA00031449"/>
    </source>
</evidence>
<dbReference type="SUPFAM" id="SSF55620">
    <property type="entry name" value="Tetrahydrobiopterin biosynthesis enzymes-like"/>
    <property type="match status" value="1"/>
</dbReference>
<dbReference type="PANTHER" id="PTHR12589">
    <property type="entry name" value="PYRUVOYL TETRAHYDROBIOPTERIN SYNTHASE"/>
    <property type="match status" value="1"/>
</dbReference>
<evidence type="ECO:0000256" key="3">
    <source>
        <dbReference type="ARBA" id="ARBA00012982"/>
    </source>
</evidence>
<comment type="caution">
    <text evidence="7">The sequence shown here is derived from an EMBL/GenBank/DDBJ whole genome shotgun (WGS) entry which is preliminary data.</text>
</comment>
<dbReference type="PANTHER" id="PTHR12589:SF8">
    <property type="entry name" value="6-CARBOXY-5,6,7,8-TETRAHYDROPTERIN SYNTHASE"/>
    <property type="match status" value="1"/>
</dbReference>
<dbReference type="Proteomes" id="UP000263486">
    <property type="component" value="Unassembled WGS sequence"/>
</dbReference>
<sequence>MYILKGEHSFDSAHFLAGYQGKCSNIHGHRWRVIAEICGGELKQEGQLRGMVVDFGDIKKDIKKMVDDHDHALIIEKGTMKEMTLNCLREEGFYIIEVDFRPTAEEFSRYFYEILEGKGYSVKRVTVYETPTNSATYEK</sequence>
<dbReference type="Pfam" id="PF01242">
    <property type="entry name" value="PTPS"/>
    <property type="match status" value="1"/>
</dbReference>
<evidence type="ECO:0000313" key="7">
    <source>
        <dbReference type="EMBL" id="REI39931.1"/>
    </source>
</evidence>